<dbReference type="SMART" id="SM00491">
    <property type="entry name" value="HELICc2"/>
    <property type="match status" value="1"/>
</dbReference>
<protein>
    <submittedName>
        <fullName evidence="4">Fanconi anemia group J protein-like</fullName>
    </submittedName>
</protein>
<reference evidence="3" key="2">
    <citation type="submission" date="2024-04" db="EMBL/GenBank/DDBJ databases">
        <authorList>
            <person name="Chen Y."/>
            <person name="Shah S."/>
            <person name="Dougan E. K."/>
            <person name="Thang M."/>
            <person name="Chan C."/>
        </authorList>
    </citation>
    <scope>NUCLEOTIDE SEQUENCE [LARGE SCALE GENOMIC DNA]</scope>
</reference>
<dbReference type="EMBL" id="CAMXCT020000416">
    <property type="protein sequence ID" value="CAL1131879.1"/>
    <property type="molecule type" value="Genomic_DNA"/>
</dbReference>
<dbReference type="InterPro" id="IPR045028">
    <property type="entry name" value="DinG/Rad3-like"/>
</dbReference>
<accession>A0A9P1BS77</accession>
<feature type="domain" description="ATP-dependent helicase C-terminal" evidence="1">
    <location>
        <begin position="275"/>
        <end position="427"/>
    </location>
</feature>
<dbReference type="Gene3D" id="3.40.50.300">
    <property type="entry name" value="P-loop containing nucleotide triphosphate hydrolases"/>
    <property type="match status" value="1"/>
</dbReference>
<dbReference type="AlphaFoldDB" id="A0A9P1BS77"/>
<dbReference type="GO" id="GO:0003678">
    <property type="term" value="F:DNA helicase activity"/>
    <property type="evidence" value="ECO:0007669"/>
    <property type="project" value="TreeGrafter"/>
</dbReference>
<dbReference type="EMBL" id="CAMXCT010000416">
    <property type="protein sequence ID" value="CAI3978504.1"/>
    <property type="molecule type" value="Genomic_DNA"/>
</dbReference>
<dbReference type="InterPro" id="IPR027417">
    <property type="entry name" value="P-loop_NTPase"/>
</dbReference>
<keyword evidence="5" id="KW-1185">Reference proteome</keyword>
<evidence type="ECO:0000313" key="5">
    <source>
        <dbReference type="Proteomes" id="UP001152797"/>
    </source>
</evidence>
<dbReference type="OrthoDB" id="19182at2759"/>
<name>A0A9P1BS77_9DINO</name>
<evidence type="ECO:0000313" key="2">
    <source>
        <dbReference type="EMBL" id="CAI3978504.1"/>
    </source>
</evidence>
<comment type="caution">
    <text evidence="2">The sequence shown here is derived from an EMBL/GenBank/DDBJ whole genome shotgun (WGS) entry which is preliminary data.</text>
</comment>
<evidence type="ECO:0000313" key="4">
    <source>
        <dbReference type="EMBL" id="CAL4765816.1"/>
    </source>
</evidence>
<dbReference type="PANTHER" id="PTHR11472:SF47">
    <property type="entry name" value="FANCONI ANEMIA GROUP J PROTEIN"/>
    <property type="match status" value="1"/>
</dbReference>
<sequence length="558" mass="60595">MGIQFRQIGENPVCALGDVEMWLAKLPCTIFFVDMAEWQTPALLETATTTTTVPAVTSPLDSHVLWGLGSQSTKLFLQQCGLAPSGLLSKTMEELAIEAIDRLLQAQLNESSTDADDAELLSALEKLRDLIFKLRLAHKHSDSYVVAINPQGDATRLCLWLMSPGVLFEVFASQAHCVLLASGTLAPLGALQAELMASDTLASRALREGPLEARHIVHPWQLFAAVLPCADRCNAPIVSTYGNWQSEGFVQALGASVLRLVSYIPGGVLCFLPSYQSLDLALLFWRRSGLWQDLAKVKVLVTEPRQASEMPEAARQFMAGVGGGPGALCFAVYRGKMSEGLDFADDLCRAVICIGVPYPQMNDPVVVAKRRWNDACCRGNGGGHGRLSGDQWYELQAHRAVNQALGRLLRHSGDYGALILLDARWARRGQKSRNLRAKLSGWIQRHLVDWPCSASGLSGNVFGRLKKHFEDAARRPLPALPPPPLPAVPMPLRCEATSGTSGTPPPKRRFVDTLTGANFGGCHPEGSMKPALTFIRMESTWSPALPLASSQSNSEIQG</sequence>
<dbReference type="GO" id="GO:0016818">
    <property type="term" value="F:hydrolase activity, acting on acid anhydrides, in phosphorus-containing anhydrides"/>
    <property type="evidence" value="ECO:0007669"/>
    <property type="project" value="InterPro"/>
</dbReference>
<gene>
    <name evidence="2" type="ORF">C1SCF055_LOCUS6553</name>
</gene>
<dbReference type="EMBL" id="CAMXCT030000416">
    <property type="protein sequence ID" value="CAL4765816.1"/>
    <property type="molecule type" value="Genomic_DNA"/>
</dbReference>
<dbReference type="GO" id="GO:1990918">
    <property type="term" value="P:double-strand break repair involved in meiotic recombination"/>
    <property type="evidence" value="ECO:0007669"/>
    <property type="project" value="TreeGrafter"/>
</dbReference>
<evidence type="ECO:0000259" key="1">
    <source>
        <dbReference type="SMART" id="SM00491"/>
    </source>
</evidence>
<dbReference type="GO" id="GO:0006289">
    <property type="term" value="P:nucleotide-excision repair"/>
    <property type="evidence" value="ECO:0007669"/>
    <property type="project" value="TreeGrafter"/>
</dbReference>
<dbReference type="GO" id="GO:0005634">
    <property type="term" value="C:nucleus"/>
    <property type="evidence" value="ECO:0007669"/>
    <property type="project" value="TreeGrafter"/>
</dbReference>
<dbReference type="PANTHER" id="PTHR11472">
    <property type="entry name" value="DNA REPAIR DEAD HELICASE RAD3/XP-D SUBFAMILY MEMBER"/>
    <property type="match status" value="1"/>
</dbReference>
<dbReference type="Pfam" id="PF13307">
    <property type="entry name" value="Helicase_C_2"/>
    <property type="match status" value="1"/>
</dbReference>
<evidence type="ECO:0000313" key="3">
    <source>
        <dbReference type="EMBL" id="CAL1131879.1"/>
    </source>
</evidence>
<dbReference type="GO" id="GO:0005524">
    <property type="term" value="F:ATP binding"/>
    <property type="evidence" value="ECO:0007669"/>
    <property type="project" value="InterPro"/>
</dbReference>
<dbReference type="Proteomes" id="UP001152797">
    <property type="component" value="Unassembled WGS sequence"/>
</dbReference>
<reference evidence="2" key="1">
    <citation type="submission" date="2022-10" db="EMBL/GenBank/DDBJ databases">
        <authorList>
            <person name="Chen Y."/>
            <person name="Dougan E. K."/>
            <person name="Chan C."/>
            <person name="Rhodes N."/>
            <person name="Thang M."/>
        </authorList>
    </citation>
    <scope>NUCLEOTIDE SEQUENCE</scope>
</reference>
<dbReference type="InterPro" id="IPR006555">
    <property type="entry name" value="ATP-dep_Helicase_C"/>
</dbReference>
<organism evidence="2">
    <name type="scientific">Cladocopium goreaui</name>
    <dbReference type="NCBI Taxonomy" id="2562237"/>
    <lineage>
        <taxon>Eukaryota</taxon>
        <taxon>Sar</taxon>
        <taxon>Alveolata</taxon>
        <taxon>Dinophyceae</taxon>
        <taxon>Suessiales</taxon>
        <taxon>Symbiodiniaceae</taxon>
        <taxon>Cladocopium</taxon>
    </lineage>
</organism>
<proteinExistence type="predicted"/>
<dbReference type="GO" id="GO:0003676">
    <property type="term" value="F:nucleic acid binding"/>
    <property type="evidence" value="ECO:0007669"/>
    <property type="project" value="InterPro"/>
</dbReference>